<proteinExistence type="predicted"/>
<evidence type="ECO:0000313" key="1">
    <source>
        <dbReference type="EMBL" id="HJA86840.1"/>
    </source>
</evidence>
<dbReference type="InterPro" id="IPR011042">
    <property type="entry name" value="6-blade_b-propeller_TolB-like"/>
</dbReference>
<protein>
    <submittedName>
        <fullName evidence="1">6-bladed beta-propeller</fullName>
    </submittedName>
</protein>
<dbReference type="Proteomes" id="UP000823862">
    <property type="component" value="Unassembled WGS sequence"/>
</dbReference>
<reference evidence="1" key="1">
    <citation type="journal article" date="2021" name="PeerJ">
        <title>Extensive microbial diversity within the chicken gut microbiome revealed by metagenomics and culture.</title>
        <authorList>
            <person name="Gilroy R."/>
            <person name="Ravi A."/>
            <person name="Getino M."/>
            <person name="Pursley I."/>
            <person name="Horton D.L."/>
            <person name="Alikhan N.F."/>
            <person name="Baker D."/>
            <person name="Gharbi K."/>
            <person name="Hall N."/>
            <person name="Watson M."/>
            <person name="Adriaenssens E.M."/>
            <person name="Foster-Nyarko E."/>
            <person name="Jarju S."/>
            <person name="Secka A."/>
            <person name="Antonio M."/>
            <person name="Oren A."/>
            <person name="Chaudhuri R.R."/>
            <person name="La Ragione R."/>
            <person name="Hildebrand F."/>
            <person name="Pallen M.J."/>
        </authorList>
    </citation>
    <scope>NUCLEOTIDE SEQUENCE</scope>
    <source>
        <strain evidence="1">ChiHjej12B11-9795</strain>
    </source>
</reference>
<comment type="caution">
    <text evidence="1">The sequence shown here is derived from an EMBL/GenBank/DDBJ whole genome shotgun (WGS) entry which is preliminary data.</text>
</comment>
<name>A0A9D2KXF1_9BACE</name>
<gene>
    <name evidence="1" type="ORF">H9950_11760</name>
</gene>
<sequence length="387" mass="44069">MIHFVKQVGLVGILCFLCACQSGRQQEAGSIVPTDGLKTISVQVEEGMFEHLGDYLYADSYVCLDTVPLLGDIEKVEIKDDRIYVLDAFNKIVCYDMQGKALFVLDAQGGGPGEYASVTDFTVNARRQELLVYDRDKKVLLFYHPHTGQFLRSEPFSKPVPGALAAWQDTYFYDSRSHDSYPDDTSLHYSLLVSDDGTTVTRRYFPHVEAESAWRFTVTAHPFSYNDSVLYYCKNYDYIVYALSADSVWGAFDIRLPNPLPASKVEDKADERDLVKSAWSMGIEQVFVCDGLLYFTFTKDGFWQSALYDLSRGKQIYCGRRMSDKEGKSVPLFRMIDGVYRQRFWGILSPDALAYEQEHRPAGLPDGLKNYHPETGNHVIAFYKVRK</sequence>
<dbReference type="Pfam" id="PF17170">
    <property type="entry name" value="DUF5128"/>
    <property type="match status" value="1"/>
</dbReference>
<evidence type="ECO:0000313" key="2">
    <source>
        <dbReference type="Proteomes" id="UP000823862"/>
    </source>
</evidence>
<dbReference type="SUPFAM" id="SSF50998">
    <property type="entry name" value="Quinoprotein alcohol dehydrogenase-like"/>
    <property type="match status" value="1"/>
</dbReference>
<dbReference type="InterPro" id="IPR011047">
    <property type="entry name" value="Quinoprotein_ADH-like_sf"/>
</dbReference>
<reference evidence="1" key="2">
    <citation type="submission" date="2021-04" db="EMBL/GenBank/DDBJ databases">
        <authorList>
            <person name="Gilroy R."/>
        </authorList>
    </citation>
    <scope>NUCLEOTIDE SEQUENCE</scope>
    <source>
        <strain evidence="1">ChiHjej12B11-9795</strain>
    </source>
</reference>
<dbReference type="EMBL" id="DWZI01000060">
    <property type="protein sequence ID" value="HJA86840.1"/>
    <property type="molecule type" value="Genomic_DNA"/>
</dbReference>
<dbReference type="PROSITE" id="PS51257">
    <property type="entry name" value="PROKAR_LIPOPROTEIN"/>
    <property type="match status" value="1"/>
</dbReference>
<accession>A0A9D2KXF1</accession>
<dbReference type="AlphaFoldDB" id="A0A9D2KXF1"/>
<dbReference type="Gene3D" id="2.120.10.30">
    <property type="entry name" value="TolB, C-terminal domain"/>
    <property type="match status" value="1"/>
</dbReference>
<organism evidence="1 2">
    <name type="scientific">Candidatus Bacteroides avicola</name>
    <dbReference type="NCBI Taxonomy" id="2838468"/>
    <lineage>
        <taxon>Bacteria</taxon>
        <taxon>Pseudomonadati</taxon>
        <taxon>Bacteroidota</taxon>
        <taxon>Bacteroidia</taxon>
        <taxon>Bacteroidales</taxon>
        <taxon>Bacteroidaceae</taxon>
        <taxon>Bacteroides</taxon>
    </lineage>
</organism>